<evidence type="ECO:0000259" key="4">
    <source>
        <dbReference type="PROSITE" id="PS01124"/>
    </source>
</evidence>
<dbReference type="Pfam" id="PF12833">
    <property type="entry name" value="HTH_18"/>
    <property type="match status" value="1"/>
</dbReference>
<gene>
    <name evidence="5" type="ORF">SAMN05414137_12056</name>
</gene>
<evidence type="ECO:0000256" key="3">
    <source>
        <dbReference type="ARBA" id="ARBA00023163"/>
    </source>
</evidence>
<dbReference type="RefSeq" id="WP_042446854.1">
    <property type="nucleotide sequence ID" value="NZ_BBPN01000011.1"/>
</dbReference>
<dbReference type="Proteomes" id="UP000183015">
    <property type="component" value="Unassembled WGS sequence"/>
</dbReference>
<keyword evidence="1" id="KW-0805">Transcription regulation</keyword>
<dbReference type="SMART" id="SM00342">
    <property type="entry name" value="HTH_ARAC"/>
    <property type="match status" value="1"/>
</dbReference>
<evidence type="ECO:0000313" key="5">
    <source>
        <dbReference type="EMBL" id="SEM18946.1"/>
    </source>
</evidence>
<organism evidence="5 6">
    <name type="scientific">Streptacidiphilus jiangxiensis</name>
    <dbReference type="NCBI Taxonomy" id="235985"/>
    <lineage>
        <taxon>Bacteria</taxon>
        <taxon>Bacillati</taxon>
        <taxon>Actinomycetota</taxon>
        <taxon>Actinomycetes</taxon>
        <taxon>Kitasatosporales</taxon>
        <taxon>Streptomycetaceae</taxon>
        <taxon>Streptacidiphilus</taxon>
    </lineage>
</organism>
<dbReference type="EMBL" id="FOAZ01000020">
    <property type="protein sequence ID" value="SEM18946.1"/>
    <property type="molecule type" value="Genomic_DNA"/>
</dbReference>
<dbReference type="PANTHER" id="PTHR47893">
    <property type="entry name" value="REGULATORY PROTEIN PCHR"/>
    <property type="match status" value="1"/>
</dbReference>
<keyword evidence="3" id="KW-0804">Transcription</keyword>
<dbReference type="GO" id="GO:0003700">
    <property type="term" value="F:DNA-binding transcription factor activity"/>
    <property type="evidence" value="ECO:0007669"/>
    <property type="project" value="InterPro"/>
</dbReference>
<dbReference type="InterPro" id="IPR009057">
    <property type="entry name" value="Homeodomain-like_sf"/>
</dbReference>
<protein>
    <submittedName>
        <fullName evidence="5">AraC-type DNA-binding protein</fullName>
    </submittedName>
</protein>
<dbReference type="InterPro" id="IPR018060">
    <property type="entry name" value="HTH_AraC"/>
</dbReference>
<evidence type="ECO:0000313" key="6">
    <source>
        <dbReference type="Proteomes" id="UP000183015"/>
    </source>
</evidence>
<dbReference type="STRING" id="235985.SAMN05414137_12056"/>
<dbReference type="SUPFAM" id="SSF46689">
    <property type="entry name" value="Homeodomain-like"/>
    <property type="match status" value="1"/>
</dbReference>
<accession>A0A1H7WBL0</accession>
<dbReference type="GO" id="GO:0043565">
    <property type="term" value="F:sequence-specific DNA binding"/>
    <property type="evidence" value="ECO:0007669"/>
    <property type="project" value="InterPro"/>
</dbReference>
<feature type="domain" description="HTH araC/xylS-type" evidence="4">
    <location>
        <begin position="207"/>
        <end position="309"/>
    </location>
</feature>
<name>A0A1H7WBL0_STRJI</name>
<dbReference type="PRINTS" id="PR00032">
    <property type="entry name" value="HTHARAC"/>
</dbReference>
<evidence type="ECO:0000256" key="1">
    <source>
        <dbReference type="ARBA" id="ARBA00023015"/>
    </source>
</evidence>
<keyword evidence="6" id="KW-1185">Reference proteome</keyword>
<reference evidence="6" key="1">
    <citation type="submission" date="2016-10" db="EMBL/GenBank/DDBJ databases">
        <authorList>
            <person name="Varghese N."/>
        </authorList>
    </citation>
    <scope>NUCLEOTIDE SEQUENCE [LARGE SCALE GENOMIC DNA]</scope>
    <source>
        <strain evidence="6">DSM 45096 / BCRC 16803 / CGMCC 4.1857 / CIP 109030 / JCM 12277 / KCTC 19219 / NBRC 100920 / 33214</strain>
    </source>
</reference>
<dbReference type="PROSITE" id="PS01124">
    <property type="entry name" value="HTH_ARAC_FAMILY_2"/>
    <property type="match status" value="1"/>
</dbReference>
<dbReference type="InterPro" id="IPR020449">
    <property type="entry name" value="Tscrpt_reg_AraC-type_HTH"/>
</dbReference>
<dbReference type="eggNOG" id="COG2207">
    <property type="taxonomic scope" value="Bacteria"/>
</dbReference>
<dbReference type="AlphaFoldDB" id="A0A1H7WBL0"/>
<keyword evidence="2 5" id="KW-0238">DNA-binding</keyword>
<dbReference type="Gene3D" id="1.10.10.60">
    <property type="entry name" value="Homeodomain-like"/>
    <property type="match status" value="1"/>
</dbReference>
<sequence length="319" mass="33986">MDTTGPDGTESRAFAAFRQGWEAEFGTTAPLPAFSPATRGDFRVRSRAVRVHDVAVTDLRGASVIRTEGPLGGPEDVVRLYVVKRGAWTLGGAHDGTERTITAGQFLLKHVGSPSHFETLPDTTAKVLVLPAAKLAPLLGNRTVSGAAGAAEVRLLTAHTNMLYQTMPDLGPAGAQAAHSTLIELAKAVARSRFDATEPLLAPALAHAAKDLADARLTDPGLSTALLARELNVSVRTLQRAFAATGDSVISYIRRRRLEEARLALATPSGRGRLSVSELAAHWQFSDSSHFIRTFKKHYGSTPSEYARSQESPGAQTSC</sequence>
<dbReference type="PANTHER" id="PTHR47893:SF1">
    <property type="entry name" value="REGULATORY PROTEIN PCHR"/>
    <property type="match status" value="1"/>
</dbReference>
<evidence type="ECO:0000256" key="2">
    <source>
        <dbReference type="ARBA" id="ARBA00023125"/>
    </source>
</evidence>
<dbReference type="InterPro" id="IPR053142">
    <property type="entry name" value="PchR_regulatory_protein"/>
</dbReference>
<proteinExistence type="predicted"/>